<name>A0A147KCB9_9BACI</name>
<sequence>MKKTSWKLILLAMITFGFMVACENTQEIEADKNSSEQSVEYDVIRDVAEQYLLKAGWNTSGDWNSATITIDIVEDTAIVKDTKYLGEEVYHVSLDDPSITASPVVLVDPETKEGIGFIPGE</sequence>
<keyword evidence="3" id="KW-1185">Reference proteome</keyword>
<dbReference type="Proteomes" id="UP000074108">
    <property type="component" value="Unassembled WGS sequence"/>
</dbReference>
<evidence type="ECO:0000313" key="2">
    <source>
        <dbReference type="EMBL" id="KUP09207.1"/>
    </source>
</evidence>
<dbReference type="AlphaFoldDB" id="A0A147KCB9"/>
<comment type="caution">
    <text evidence="2">The sequence shown here is derived from an EMBL/GenBank/DDBJ whole genome shotgun (WGS) entry which is preliminary data.</text>
</comment>
<feature type="signal peptide" evidence="1">
    <location>
        <begin position="1"/>
        <end position="21"/>
    </location>
</feature>
<dbReference type="STRING" id="1150625.Q75_00830"/>
<dbReference type="PATRIC" id="fig|1150625.3.peg.172"/>
<gene>
    <name evidence="2" type="ORF">Q75_00830</name>
</gene>
<dbReference type="PROSITE" id="PS51257">
    <property type="entry name" value="PROKAR_LIPOPROTEIN"/>
    <property type="match status" value="1"/>
</dbReference>
<dbReference type="OrthoDB" id="2455934at2"/>
<proteinExistence type="predicted"/>
<accession>A0A147KCB9</accession>
<evidence type="ECO:0000313" key="3">
    <source>
        <dbReference type="Proteomes" id="UP000074108"/>
    </source>
</evidence>
<evidence type="ECO:0008006" key="4">
    <source>
        <dbReference type="Google" id="ProtNLM"/>
    </source>
</evidence>
<dbReference type="EMBL" id="LDYG01000002">
    <property type="protein sequence ID" value="KUP09207.1"/>
    <property type="molecule type" value="Genomic_DNA"/>
</dbReference>
<evidence type="ECO:0000256" key="1">
    <source>
        <dbReference type="SAM" id="SignalP"/>
    </source>
</evidence>
<reference evidence="2 3" key="1">
    <citation type="journal article" date="2016" name="Front. Microbiol.">
        <title>Microevolution Analysis of Bacillus coahuilensis Unveils Differences in Phosphorus Acquisition Strategies and Their Regulation.</title>
        <authorList>
            <person name="Gomez-Lunar Z."/>
            <person name="Hernandez-Gonzalez I."/>
            <person name="Rodriguez-Torres M.D."/>
            <person name="Souza V."/>
            <person name="Olmedo-Alvarez G."/>
        </authorList>
    </citation>
    <scope>NUCLEOTIDE SEQUENCE [LARGE SCALE GENOMIC DNA]</scope>
    <source>
        <strain evidence="3">p1.1.43</strain>
    </source>
</reference>
<organism evidence="2 3">
    <name type="scientific">Bacillus coahuilensis p1.1.43</name>
    <dbReference type="NCBI Taxonomy" id="1150625"/>
    <lineage>
        <taxon>Bacteria</taxon>
        <taxon>Bacillati</taxon>
        <taxon>Bacillota</taxon>
        <taxon>Bacilli</taxon>
        <taxon>Bacillales</taxon>
        <taxon>Bacillaceae</taxon>
        <taxon>Bacillus</taxon>
    </lineage>
</organism>
<keyword evidence="1" id="KW-0732">Signal</keyword>
<dbReference type="RefSeq" id="WP_059350025.1">
    <property type="nucleotide sequence ID" value="NZ_LDYG01000002.1"/>
</dbReference>
<protein>
    <recommendedName>
        <fullName evidence="4">DUF3221 domain-containing protein</fullName>
    </recommendedName>
</protein>
<feature type="chain" id="PRO_5038345975" description="DUF3221 domain-containing protein" evidence="1">
    <location>
        <begin position="22"/>
        <end position="121"/>
    </location>
</feature>